<evidence type="ECO:0000313" key="2">
    <source>
        <dbReference type="EMBL" id="PON33214.1"/>
    </source>
</evidence>
<dbReference type="PANTHER" id="PTHR10492:SF94">
    <property type="entry name" value="ATP-DEPENDENT DNA HELICASE"/>
    <property type="match status" value="1"/>
</dbReference>
<sequence length="118" mass="13638">GDPVRYFSFDETLDTTKQYFQEDFLNTLTLNGIPSHELILKPNCQIILLRNFNASEGLCNASHFSKLLKEDPYTYQQFLCQLLGDTSTHLSGLHRLKHVLQIIKSHHHQILDLVDELT</sequence>
<gene>
    <name evidence="2" type="ORF">TorRG33x02_355300</name>
</gene>
<keyword evidence="2" id="KW-0547">Nucleotide-binding</keyword>
<reference evidence="3" key="1">
    <citation type="submission" date="2016-06" db="EMBL/GenBank/DDBJ databases">
        <title>Parallel loss of symbiosis genes in relatives of nitrogen-fixing non-legume Parasponia.</title>
        <authorList>
            <person name="Van Velzen R."/>
            <person name="Holmer R."/>
            <person name="Bu F."/>
            <person name="Rutten L."/>
            <person name="Van Zeijl A."/>
            <person name="Liu W."/>
            <person name="Santuari L."/>
            <person name="Cao Q."/>
            <person name="Sharma T."/>
            <person name="Shen D."/>
            <person name="Roswanjaya Y."/>
            <person name="Wardhani T."/>
            <person name="Kalhor M.S."/>
            <person name="Jansen J."/>
            <person name="Van den Hoogen J."/>
            <person name="Gungor B."/>
            <person name="Hartog M."/>
            <person name="Hontelez J."/>
            <person name="Verver J."/>
            <person name="Yang W.-C."/>
            <person name="Schijlen E."/>
            <person name="Repin R."/>
            <person name="Schilthuizen M."/>
            <person name="Schranz E."/>
            <person name="Heidstra R."/>
            <person name="Miyata K."/>
            <person name="Fedorova E."/>
            <person name="Kohlen W."/>
            <person name="Bisseling T."/>
            <person name="Smit S."/>
            <person name="Geurts R."/>
        </authorList>
    </citation>
    <scope>NUCLEOTIDE SEQUENCE [LARGE SCALE GENOMIC DNA]</scope>
    <source>
        <strain evidence="3">cv. RG33-2</strain>
    </source>
</reference>
<keyword evidence="2" id="KW-0347">Helicase</keyword>
<dbReference type="Proteomes" id="UP000237000">
    <property type="component" value="Unassembled WGS sequence"/>
</dbReference>
<dbReference type="AlphaFoldDB" id="A0A2P5A9M5"/>
<accession>A0A2P5A9M5</accession>
<proteinExistence type="predicted"/>
<comment type="caution">
    <text evidence="2">The sequence shown here is derived from an EMBL/GenBank/DDBJ whole genome shotgun (WGS) entry which is preliminary data.</text>
</comment>
<organism evidence="2 3">
    <name type="scientific">Trema orientale</name>
    <name type="common">Charcoal tree</name>
    <name type="synonym">Celtis orientalis</name>
    <dbReference type="NCBI Taxonomy" id="63057"/>
    <lineage>
        <taxon>Eukaryota</taxon>
        <taxon>Viridiplantae</taxon>
        <taxon>Streptophyta</taxon>
        <taxon>Embryophyta</taxon>
        <taxon>Tracheophyta</taxon>
        <taxon>Spermatophyta</taxon>
        <taxon>Magnoliopsida</taxon>
        <taxon>eudicotyledons</taxon>
        <taxon>Gunneridae</taxon>
        <taxon>Pentapetalae</taxon>
        <taxon>rosids</taxon>
        <taxon>fabids</taxon>
        <taxon>Rosales</taxon>
        <taxon>Cannabaceae</taxon>
        <taxon>Trema</taxon>
    </lineage>
</organism>
<evidence type="ECO:0000259" key="1">
    <source>
        <dbReference type="Pfam" id="PF21530"/>
    </source>
</evidence>
<dbReference type="Pfam" id="PF21530">
    <property type="entry name" value="Pif1_2B_dom"/>
    <property type="match status" value="1"/>
</dbReference>
<feature type="non-terminal residue" evidence="2">
    <location>
        <position position="1"/>
    </location>
</feature>
<dbReference type="STRING" id="63057.A0A2P5A9M5"/>
<evidence type="ECO:0000313" key="3">
    <source>
        <dbReference type="Proteomes" id="UP000237000"/>
    </source>
</evidence>
<feature type="domain" description="DNA helicase Pif1-like 2B" evidence="1">
    <location>
        <begin position="23"/>
        <end position="61"/>
    </location>
</feature>
<keyword evidence="2" id="KW-0067">ATP-binding</keyword>
<keyword evidence="3" id="KW-1185">Reference proteome</keyword>
<dbReference type="GO" id="GO:0004386">
    <property type="term" value="F:helicase activity"/>
    <property type="evidence" value="ECO:0007669"/>
    <property type="project" value="UniProtKB-KW"/>
</dbReference>
<dbReference type="OrthoDB" id="1165673at2759"/>
<keyword evidence="2" id="KW-0378">Hydrolase</keyword>
<dbReference type="EMBL" id="JXTC01001039">
    <property type="protein sequence ID" value="PON33214.1"/>
    <property type="molecule type" value="Genomic_DNA"/>
</dbReference>
<dbReference type="InParanoid" id="A0A2P5A9M5"/>
<dbReference type="PANTHER" id="PTHR10492">
    <property type="match status" value="1"/>
</dbReference>
<dbReference type="InterPro" id="IPR049163">
    <property type="entry name" value="Pif1-like_2B_dom"/>
</dbReference>
<protein>
    <submittedName>
        <fullName evidence="2">DNA helicase Pif1-like</fullName>
    </submittedName>
</protein>
<name>A0A2P5A9M5_TREOI</name>